<dbReference type="SUPFAM" id="SSF50346">
    <property type="entry name" value="PRC-barrel domain"/>
    <property type="match status" value="1"/>
</dbReference>
<dbReference type="Gene3D" id="2.30.30.240">
    <property type="entry name" value="PRC-barrel domain"/>
    <property type="match status" value="1"/>
</dbReference>
<keyword evidence="2" id="KW-1185">Reference proteome</keyword>
<dbReference type="Proteomes" id="UP000449846">
    <property type="component" value="Unassembled WGS sequence"/>
</dbReference>
<dbReference type="OrthoDB" id="7876889at2"/>
<evidence type="ECO:0000313" key="1">
    <source>
        <dbReference type="EMBL" id="MTH60223.1"/>
    </source>
</evidence>
<dbReference type="InterPro" id="IPR011033">
    <property type="entry name" value="PRC_barrel-like_sf"/>
</dbReference>
<name>A0A844HJ87_9RHOB</name>
<organism evidence="1 2">
    <name type="scientific">Paracoccus litorisediminis</name>
    <dbReference type="NCBI Taxonomy" id="2006130"/>
    <lineage>
        <taxon>Bacteria</taxon>
        <taxon>Pseudomonadati</taxon>
        <taxon>Pseudomonadota</taxon>
        <taxon>Alphaproteobacteria</taxon>
        <taxon>Rhodobacterales</taxon>
        <taxon>Paracoccaceae</taxon>
        <taxon>Paracoccus</taxon>
    </lineage>
</organism>
<protein>
    <submittedName>
        <fullName evidence="1">PRC-barrel domain containing protein</fullName>
    </submittedName>
</protein>
<gene>
    <name evidence="1" type="ORF">GL300_13485</name>
</gene>
<dbReference type="RefSeq" id="WP_155040152.1">
    <property type="nucleotide sequence ID" value="NZ_JBHGCD010000007.1"/>
</dbReference>
<proteinExistence type="predicted"/>
<dbReference type="EMBL" id="WMIG01000006">
    <property type="protein sequence ID" value="MTH60223.1"/>
    <property type="molecule type" value="Genomic_DNA"/>
</dbReference>
<sequence length="98" mass="10786">MDHAMHERLKVDELTEAILGGATVLGPEEERVGIVSHLHGSGADALAIVDVGGILGFGTRPVAVSMRDLDFMRDDDGHVHAVTRYNKRELKEMPVYRH</sequence>
<comment type="caution">
    <text evidence="1">The sequence shown here is derived from an EMBL/GenBank/DDBJ whole genome shotgun (WGS) entry which is preliminary data.</text>
</comment>
<dbReference type="AlphaFoldDB" id="A0A844HJ87"/>
<evidence type="ECO:0000313" key="2">
    <source>
        <dbReference type="Proteomes" id="UP000449846"/>
    </source>
</evidence>
<reference evidence="1 2" key="1">
    <citation type="submission" date="2019-11" db="EMBL/GenBank/DDBJ databases">
        <authorList>
            <person name="Dong K."/>
        </authorList>
    </citation>
    <scope>NUCLEOTIDE SEQUENCE [LARGE SCALE GENOMIC DNA]</scope>
    <source>
        <strain evidence="1 2">NBRC 112902</strain>
    </source>
</reference>
<accession>A0A844HJ87</accession>